<sequence>MAIAMGVPQQKPRGIVKILLLGAPGVGKKCLESRFITSSYPPPYDPALTVSSRREIMLDLNATYNEARIASTSPYDSMVQPQDAGLAKVRLEDTSPYGLSESLVEKLELDATIMKSAPNPAKPPATNQSHNLTEYTIETINYPSLQSPQERMRVLSKESIDAVIIMYDVTRRSSIDVAKHIYAEVQQRFGHTAKKRRDRLSRPLKASHRAPIIAFVGSKCDVDSITREPVSLGAAKSSVARLENLNQASRASRTSTESSQSIVIEETWRKIANEPAKHDSPNTILDLWMRIDQCTPSVTPKPLIKSAESRYSPSYTKAPRQISKIEGQHLSMELGADIPFFETSAKTGENVEVLFETILRAVLASRARQEVPAPTRGTTGCMVLPSCIRSRVFWSRLCGKQLKSEA</sequence>
<dbReference type="InterPro" id="IPR001806">
    <property type="entry name" value="Small_GTPase"/>
</dbReference>
<dbReference type="Proteomes" id="UP000222788">
    <property type="component" value="Unassembled WGS sequence"/>
</dbReference>
<dbReference type="SUPFAM" id="SSF52540">
    <property type="entry name" value="P-loop containing nucleoside triphosphate hydrolases"/>
    <property type="match status" value="1"/>
</dbReference>
<comment type="caution">
    <text evidence="3">The sequence shown here is derived from an EMBL/GenBank/DDBJ whole genome shotgun (WGS) entry which is preliminary data.</text>
</comment>
<dbReference type="GO" id="GO:0005525">
    <property type="term" value="F:GTP binding"/>
    <property type="evidence" value="ECO:0007669"/>
    <property type="project" value="UniProtKB-KW"/>
</dbReference>
<protein>
    <submittedName>
        <fullName evidence="3">Uncharacterized protein</fullName>
    </submittedName>
</protein>
<dbReference type="STRING" id="1035309.A0A2C5WUH6"/>
<dbReference type="SMART" id="SM00174">
    <property type="entry name" value="RHO"/>
    <property type="match status" value="1"/>
</dbReference>
<evidence type="ECO:0000313" key="4">
    <source>
        <dbReference type="Proteomes" id="UP000222788"/>
    </source>
</evidence>
<dbReference type="Pfam" id="PF00071">
    <property type="entry name" value="Ras"/>
    <property type="match status" value="1"/>
</dbReference>
<accession>A0A2C5WUH6</accession>
<dbReference type="InterPro" id="IPR027417">
    <property type="entry name" value="P-loop_NTPase"/>
</dbReference>
<keyword evidence="4" id="KW-1185">Reference proteome</keyword>
<dbReference type="PANTHER" id="PTHR47977">
    <property type="entry name" value="RAS-RELATED PROTEIN RAB"/>
    <property type="match status" value="1"/>
</dbReference>
<dbReference type="PROSITE" id="PS51419">
    <property type="entry name" value="RAB"/>
    <property type="match status" value="1"/>
</dbReference>
<organism evidence="3 4">
    <name type="scientific">Ceratocystis fimbriata CBS 114723</name>
    <dbReference type="NCBI Taxonomy" id="1035309"/>
    <lineage>
        <taxon>Eukaryota</taxon>
        <taxon>Fungi</taxon>
        <taxon>Dikarya</taxon>
        <taxon>Ascomycota</taxon>
        <taxon>Pezizomycotina</taxon>
        <taxon>Sordariomycetes</taxon>
        <taxon>Hypocreomycetidae</taxon>
        <taxon>Microascales</taxon>
        <taxon>Ceratocystidaceae</taxon>
        <taxon>Ceratocystis</taxon>
    </lineage>
</organism>
<dbReference type="AlphaFoldDB" id="A0A2C5WUH6"/>
<gene>
    <name evidence="3" type="ORF">CFIMG_007807RA00001</name>
</gene>
<reference evidence="3 4" key="1">
    <citation type="journal article" date="2013" name="Fungal Biol.">
        <title>Analysis of microsatellite markers in the genome of the plant pathogen Ceratocystis fimbriata.</title>
        <authorList>
            <person name="Simpson M.C."/>
            <person name="Wilken P.M."/>
            <person name="Coetzee M.P."/>
            <person name="Wingfield M.J."/>
            <person name="Wingfield B.D."/>
        </authorList>
    </citation>
    <scope>NUCLEOTIDE SEQUENCE [LARGE SCALE GENOMIC DNA]</scope>
    <source>
        <strain evidence="3 4">CBS 114723</strain>
    </source>
</reference>
<proteinExistence type="predicted"/>
<dbReference type="Gene3D" id="3.40.50.300">
    <property type="entry name" value="P-loop containing nucleotide triphosphate hydrolases"/>
    <property type="match status" value="3"/>
</dbReference>
<keyword evidence="1" id="KW-0547">Nucleotide-binding</keyword>
<keyword evidence="2" id="KW-0342">GTP-binding</keyword>
<dbReference type="PROSITE" id="PS51421">
    <property type="entry name" value="RAS"/>
    <property type="match status" value="1"/>
</dbReference>
<dbReference type="InterPro" id="IPR050227">
    <property type="entry name" value="Rab"/>
</dbReference>
<dbReference type="EMBL" id="APWK03000212">
    <property type="protein sequence ID" value="PHH49382.1"/>
    <property type="molecule type" value="Genomic_DNA"/>
</dbReference>
<reference evidence="3 4" key="2">
    <citation type="journal article" date="2013" name="IMA Fungus">
        <title>IMA Genome-F 1: Ceratocystis fimbriata: Draft nuclear genome sequence for the plant pathogen, Ceratocystis fimbriata.</title>
        <authorList>
            <person name="Wilken P.M."/>
            <person name="Steenkamp E.T."/>
            <person name="Wingfield M.J."/>
            <person name="de Beer Z.W."/>
            <person name="Wingfield B.D."/>
        </authorList>
    </citation>
    <scope>NUCLEOTIDE SEQUENCE [LARGE SCALE GENOMIC DNA]</scope>
    <source>
        <strain evidence="3 4">CBS 114723</strain>
    </source>
</reference>
<dbReference type="GO" id="GO:0003924">
    <property type="term" value="F:GTPase activity"/>
    <property type="evidence" value="ECO:0007669"/>
    <property type="project" value="InterPro"/>
</dbReference>
<evidence type="ECO:0000256" key="2">
    <source>
        <dbReference type="ARBA" id="ARBA00023134"/>
    </source>
</evidence>
<evidence type="ECO:0000256" key="1">
    <source>
        <dbReference type="ARBA" id="ARBA00022741"/>
    </source>
</evidence>
<dbReference type="OrthoDB" id="5239715at2759"/>
<evidence type="ECO:0000313" key="3">
    <source>
        <dbReference type="EMBL" id="PHH49382.1"/>
    </source>
</evidence>
<name>A0A2C5WUH6_9PEZI</name>